<evidence type="ECO:0000256" key="1">
    <source>
        <dbReference type="SAM" id="MobiDB-lite"/>
    </source>
</evidence>
<feature type="region of interest" description="Disordered" evidence="1">
    <location>
        <begin position="1"/>
        <end position="20"/>
    </location>
</feature>
<name>A0A6L9Y2N9_9MICO</name>
<dbReference type="Proteomes" id="UP000474967">
    <property type="component" value="Unassembled WGS sequence"/>
</dbReference>
<sequence>MKDKKPKPVQHFPVMDGAGPAPRADQIAGIVQRVWAESRVYHEDVETLLREWLGVEGCIVRDEEFALLLDKARTEFTRLAAHSEADEAPHCAAHDLVECLYWDVQRLERIQPGAPETA</sequence>
<reference evidence="2 3" key="1">
    <citation type="journal article" date="2014" name="J. Microbiol.">
        <title>Diaminobutyricibacter tongyongensis gen. nov., sp. nov. and Homoserinibacter gongjuensis gen. nov., sp. nov. belong to the family Microbacteriaceae.</title>
        <authorList>
            <person name="Kim S.J."/>
            <person name="Ahn J.H."/>
            <person name="Weon H.Y."/>
            <person name="Hamada M."/>
            <person name="Suzuki K."/>
            <person name="Kwon S.W."/>
        </authorList>
    </citation>
    <scope>NUCLEOTIDE SEQUENCE [LARGE SCALE GENOMIC DNA]</scope>
    <source>
        <strain evidence="2 3">NBRC 108724</strain>
    </source>
</reference>
<keyword evidence="3" id="KW-1185">Reference proteome</keyword>
<dbReference type="RefSeq" id="WP_163291275.1">
    <property type="nucleotide sequence ID" value="NZ_JAAGWY010000005.1"/>
</dbReference>
<evidence type="ECO:0000313" key="3">
    <source>
        <dbReference type="Proteomes" id="UP000474967"/>
    </source>
</evidence>
<proteinExistence type="predicted"/>
<comment type="caution">
    <text evidence="2">The sequence shown here is derived from an EMBL/GenBank/DDBJ whole genome shotgun (WGS) entry which is preliminary data.</text>
</comment>
<accession>A0A6L9Y2N9</accession>
<protein>
    <submittedName>
        <fullName evidence="2">Uncharacterized protein</fullName>
    </submittedName>
</protein>
<dbReference type="AlphaFoldDB" id="A0A6L9Y2N9"/>
<gene>
    <name evidence="2" type="ORF">G3T36_18165</name>
</gene>
<dbReference type="EMBL" id="JAAGWY010000005">
    <property type="protein sequence ID" value="NEN07785.1"/>
    <property type="molecule type" value="Genomic_DNA"/>
</dbReference>
<organism evidence="2 3">
    <name type="scientific">Leifsonia tongyongensis</name>
    <dbReference type="NCBI Taxonomy" id="1268043"/>
    <lineage>
        <taxon>Bacteria</taxon>
        <taxon>Bacillati</taxon>
        <taxon>Actinomycetota</taxon>
        <taxon>Actinomycetes</taxon>
        <taxon>Micrococcales</taxon>
        <taxon>Microbacteriaceae</taxon>
        <taxon>Leifsonia</taxon>
    </lineage>
</organism>
<evidence type="ECO:0000313" key="2">
    <source>
        <dbReference type="EMBL" id="NEN07785.1"/>
    </source>
</evidence>